<evidence type="ECO:0000313" key="2">
    <source>
        <dbReference type="Proteomes" id="UP000198982"/>
    </source>
</evidence>
<evidence type="ECO:0000313" key="1">
    <source>
        <dbReference type="EMBL" id="SED34653.1"/>
    </source>
</evidence>
<protein>
    <submittedName>
        <fullName evidence="1">Uncharacterized protein</fullName>
    </submittedName>
</protein>
<organism evidence="1 2">
    <name type="scientific">Pseudomonas saponiphila</name>
    <dbReference type="NCBI Taxonomy" id="556534"/>
    <lineage>
        <taxon>Bacteria</taxon>
        <taxon>Pseudomonadati</taxon>
        <taxon>Pseudomonadota</taxon>
        <taxon>Gammaproteobacteria</taxon>
        <taxon>Pseudomonadales</taxon>
        <taxon>Pseudomonadaceae</taxon>
        <taxon>Pseudomonas</taxon>
    </lineage>
</organism>
<sequence>MAATATKAYRDHTLGNTAEAVLKAFYSQIGSGGLKPFGRDVHQGFEFFLHHDGKLYKKEPGVMIPLTGSEEKELVENVSMGAVELYLRRPTAGLPPYPVSDKVLLHAATGQPIPLN</sequence>
<dbReference type="AlphaFoldDB" id="A0A1H4ZX37"/>
<dbReference type="Proteomes" id="UP000198982">
    <property type="component" value="Unassembled WGS sequence"/>
</dbReference>
<name>A0A1H4ZX37_9PSED</name>
<accession>A0A1H4ZX37</accession>
<gene>
    <name evidence="1" type="ORF">SAMN05216178_6877</name>
</gene>
<reference evidence="2" key="1">
    <citation type="submission" date="2016-10" db="EMBL/GenBank/DDBJ databases">
        <authorList>
            <person name="Varghese N."/>
            <person name="Submissions S."/>
        </authorList>
    </citation>
    <scope>NUCLEOTIDE SEQUENCE [LARGE SCALE GENOMIC DNA]</scope>
    <source>
        <strain evidence="2">DSM 9751</strain>
    </source>
</reference>
<dbReference type="EMBL" id="FNTJ01000003">
    <property type="protein sequence ID" value="SED34653.1"/>
    <property type="molecule type" value="Genomic_DNA"/>
</dbReference>
<dbReference type="RefSeq" id="WP_092320845.1">
    <property type="nucleotide sequence ID" value="NZ_FNTJ01000003.1"/>
</dbReference>
<proteinExistence type="predicted"/>
<keyword evidence="2" id="KW-1185">Reference proteome</keyword>